<dbReference type="AlphaFoldDB" id="A0A2P4NR28"/>
<comment type="caution">
    <text evidence="4">The sequence shown here is derived from an EMBL/GenBank/DDBJ whole genome shotgun (WGS) entry which is preliminary data.</text>
</comment>
<keyword evidence="5" id="KW-1185">Reference proteome</keyword>
<keyword evidence="2" id="KW-0812">Transmembrane</keyword>
<evidence type="ECO:0000313" key="5">
    <source>
        <dbReference type="Proteomes" id="UP000053621"/>
    </source>
</evidence>
<evidence type="ECO:0000256" key="1">
    <source>
        <dbReference type="SAM" id="MobiDB-lite"/>
    </source>
</evidence>
<keyword evidence="2" id="KW-0472">Membrane</keyword>
<evidence type="ECO:0000256" key="2">
    <source>
        <dbReference type="SAM" id="Phobius"/>
    </source>
</evidence>
<feature type="transmembrane region" description="Helical" evidence="2">
    <location>
        <begin position="73"/>
        <end position="90"/>
    </location>
</feature>
<dbReference type="EMBL" id="LOPW02000010">
    <property type="protein sequence ID" value="POG55591.1"/>
    <property type="molecule type" value="Genomic_DNA"/>
</dbReference>
<evidence type="ECO:0000313" key="4">
    <source>
        <dbReference type="EMBL" id="POG55591.1"/>
    </source>
</evidence>
<accession>A0A2P4NR28</accession>
<dbReference type="Proteomes" id="UP000053621">
    <property type="component" value="Unassembled WGS sequence"/>
</dbReference>
<organism evidence="4 5">
    <name type="scientific">Haloferax marisrubri</name>
    <dbReference type="NCBI Taxonomy" id="1544719"/>
    <lineage>
        <taxon>Archaea</taxon>
        <taxon>Methanobacteriati</taxon>
        <taxon>Methanobacteriota</taxon>
        <taxon>Stenosarchaea group</taxon>
        <taxon>Halobacteria</taxon>
        <taxon>Halobacteriales</taxon>
        <taxon>Haloferacaceae</taxon>
        <taxon>Haloferax</taxon>
    </lineage>
</organism>
<feature type="compositionally biased region" description="Basic and acidic residues" evidence="1">
    <location>
        <begin position="1"/>
        <end position="12"/>
    </location>
</feature>
<feature type="domain" description="DUF7982" evidence="3">
    <location>
        <begin position="43"/>
        <end position="303"/>
    </location>
</feature>
<feature type="region of interest" description="Disordered" evidence="1">
    <location>
        <begin position="1"/>
        <end position="43"/>
    </location>
</feature>
<reference evidence="4" key="1">
    <citation type="submission" date="2017-08" db="EMBL/GenBank/DDBJ databases">
        <title>Haloferax marisrubri sp. nov., isolated from the Discovery deep brine-seawater interface in the Red Sea.</title>
        <authorList>
            <person name="Zhang G."/>
            <person name="Stingl U."/>
        </authorList>
    </citation>
    <scope>NUCLEOTIDE SEQUENCE [LARGE SCALE GENOMIC DNA]</scope>
    <source>
        <strain evidence="4">SB3</strain>
    </source>
</reference>
<keyword evidence="2" id="KW-1133">Transmembrane helix</keyword>
<sequence length="344" mass="36294">MSADDGRDRELELANGEAHATVSAPNGGDGDLGRAGTDETDADRAELADLRRENARLRQRYEALRRGRYRQTAVALAALGVAGLLGGALFPPVRETLVVLGAIGLFAAAVTRYLSPERFIPVGVGSSVFGAHASNHAAVVDELGLQDVAVYVPDADRGDVRLFVPEHRGYALPDAEALRDTFVVTDDDLARGVAFDPSGGGLFDEFERSLDGPLGDDPETLARQATDALVELFELAETATAETDAADGRLTVRVEDCRFASAETFDTPVASFVAVVVARGLDAPVVTEVAAGEEMDFAVTCRWDVEDGEEVESSAGAASAVEHEADAGAVEAEEAETETESDER</sequence>
<dbReference type="InterPro" id="IPR058288">
    <property type="entry name" value="DUF7982"/>
</dbReference>
<dbReference type="RefSeq" id="WP_058566561.1">
    <property type="nucleotide sequence ID" value="NZ_LOPW02000010.1"/>
</dbReference>
<dbReference type="Pfam" id="PF25939">
    <property type="entry name" value="DUF7982"/>
    <property type="match status" value="1"/>
</dbReference>
<feature type="region of interest" description="Disordered" evidence="1">
    <location>
        <begin position="308"/>
        <end position="344"/>
    </location>
</feature>
<name>A0A2P4NR28_9EURY</name>
<gene>
    <name evidence="4" type="ORF">AUR65_009355</name>
</gene>
<proteinExistence type="predicted"/>
<protein>
    <recommendedName>
        <fullName evidence="3">DUF7982 domain-containing protein</fullName>
    </recommendedName>
</protein>
<dbReference type="OrthoDB" id="214277at2157"/>
<feature type="compositionally biased region" description="Acidic residues" evidence="1">
    <location>
        <begin position="331"/>
        <end position="344"/>
    </location>
</feature>
<evidence type="ECO:0000259" key="3">
    <source>
        <dbReference type="Pfam" id="PF25939"/>
    </source>
</evidence>